<dbReference type="RefSeq" id="WP_028020821.1">
    <property type="nucleotide sequence ID" value="NZ_CABLCA010000085.1"/>
</dbReference>
<dbReference type="Pfam" id="PF00149">
    <property type="entry name" value="Metallophos"/>
    <property type="match status" value="1"/>
</dbReference>
<evidence type="ECO:0000259" key="1">
    <source>
        <dbReference type="Pfam" id="PF00149"/>
    </source>
</evidence>
<dbReference type="EMBL" id="JARPXM010000037">
    <property type="protein sequence ID" value="MDT2540376.1"/>
    <property type="molecule type" value="Genomic_DNA"/>
</dbReference>
<dbReference type="SUPFAM" id="SSF56300">
    <property type="entry name" value="Metallo-dependent phosphatases"/>
    <property type="match status" value="1"/>
</dbReference>
<dbReference type="InterPro" id="IPR051158">
    <property type="entry name" value="Metallophosphoesterase_sf"/>
</dbReference>
<dbReference type="Gene3D" id="3.60.21.10">
    <property type="match status" value="1"/>
</dbReference>
<name>A0AAW8T1T2_9ENTE</name>
<dbReference type="InterPro" id="IPR004843">
    <property type="entry name" value="Calcineurin-like_PHP"/>
</dbReference>
<accession>A0AAW8T1T2</accession>
<evidence type="ECO:0000313" key="2">
    <source>
        <dbReference type="EMBL" id="MDT2540376.1"/>
    </source>
</evidence>
<sequence>MILLLGILLVLFLIYCRYATYQLIEKHFQLIRNEQLTIKPGKKVGLTIAQISDSHFSPFYSPKRFDKIINKLNQAQPDIVLFTGDLIENYRYWQTRDCTAISQQLAKINAPKGKFAIFGNHDYRSDGQPAVGQMLKDGGFVLLKNQSLQVDQLSLTGIDDGQEGHPDYDTLPKEAAFSILMVHEPDQVRHLPQLDRFDLILSGHSHGGQIRFPIKPYKNFGSKLYDQGIYMLTPQTGLVVNTGLGTTGPPLRFRVTPEILYFHL</sequence>
<proteinExistence type="predicted"/>
<dbReference type="CDD" id="cd07385">
    <property type="entry name" value="MPP_YkuE_C"/>
    <property type="match status" value="1"/>
</dbReference>
<gene>
    <name evidence="2" type="ORF">P7D78_19915</name>
</gene>
<dbReference type="InterPro" id="IPR029052">
    <property type="entry name" value="Metallo-depent_PP-like"/>
</dbReference>
<protein>
    <submittedName>
        <fullName evidence="2">Metallophosphoesterase</fullName>
    </submittedName>
</protein>
<feature type="domain" description="Calcineurin-like phosphoesterase" evidence="1">
    <location>
        <begin position="47"/>
        <end position="207"/>
    </location>
</feature>
<evidence type="ECO:0000313" key="3">
    <source>
        <dbReference type="Proteomes" id="UP001249240"/>
    </source>
</evidence>
<reference evidence="2" key="1">
    <citation type="submission" date="2023-03" db="EMBL/GenBank/DDBJ databases">
        <authorList>
            <person name="Shen W."/>
            <person name="Cai J."/>
        </authorList>
    </citation>
    <scope>NUCLEOTIDE SEQUENCE</scope>
    <source>
        <strain evidence="2">B646-2</strain>
    </source>
</reference>
<dbReference type="GO" id="GO:0016787">
    <property type="term" value="F:hydrolase activity"/>
    <property type="evidence" value="ECO:0007669"/>
    <property type="project" value="InterPro"/>
</dbReference>
<dbReference type="PANTHER" id="PTHR31302">
    <property type="entry name" value="TRANSMEMBRANE PROTEIN WITH METALLOPHOSPHOESTERASE DOMAIN-RELATED"/>
    <property type="match status" value="1"/>
</dbReference>
<dbReference type="PANTHER" id="PTHR31302:SF0">
    <property type="entry name" value="TRANSMEMBRANE PROTEIN WITH METALLOPHOSPHOESTERASE DOMAIN"/>
    <property type="match status" value="1"/>
</dbReference>
<comment type="caution">
    <text evidence="2">The sequence shown here is derived from an EMBL/GenBank/DDBJ whole genome shotgun (WGS) entry which is preliminary data.</text>
</comment>
<dbReference type="Proteomes" id="UP001249240">
    <property type="component" value="Unassembled WGS sequence"/>
</dbReference>
<organism evidence="2 3">
    <name type="scientific">Enterococcus raffinosus</name>
    <dbReference type="NCBI Taxonomy" id="71452"/>
    <lineage>
        <taxon>Bacteria</taxon>
        <taxon>Bacillati</taxon>
        <taxon>Bacillota</taxon>
        <taxon>Bacilli</taxon>
        <taxon>Lactobacillales</taxon>
        <taxon>Enterococcaceae</taxon>
        <taxon>Enterococcus</taxon>
    </lineage>
</organism>
<dbReference type="AlphaFoldDB" id="A0AAW8T1T2"/>